<keyword evidence="2" id="KW-0067">ATP-binding</keyword>
<dbReference type="InterPro" id="IPR001977">
    <property type="entry name" value="Depp_CoAkinase"/>
</dbReference>
<accession>A0A6B3NPQ4</accession>
<evidence type="ECO:0000256" key="2">
    <source>
        <dbReference type="ARBA" id="ARBA00022840"/>
    </source>
</evidence>
<dbReference type="PROSITE" id="PS51219">
    <property type="entry name" value="DPCK"/>
    <property type="match status" value="1"/>
</dbReference>
<name>A0A6B3NPQ4_9CYAN</name>
<dbReference type="EMBL" id="JAAHFQ010001160">
    <property type="protein sequence ID" value="NER32292.1"/>
    <property type="molecule type" value="Genomic_DNA"/>
</dbReference>
<dbReference type="GO" id="GO:0015937">
    <property type="term" value="P:coenzyme A biosynthetic process"/>
    <property type="evidence" value="ECO:0007669"/>
    <property type="project" value="InterPro"/>
</dbReference>
<dbReference type="Pfam" id="PF01121">
    <property type="entry name" value="CoaE"/>
    <property type="match status" value="1"/>
</dbReference>
<keyword evidence="1" id="KW-0547">Nucleotide-binding</keyword>
<comment type="caution">
    <text evidence="3">The sequence shown here is derived from an EMBL/GenBank/DDBJ whole genome shotgun (WGS) entry which is preliminary data.</text>
</comment>
<keyword evidence="3" id="KW-0808">Transferase</keyword>
<sequence length="54" mass="5796">MIIIGLTGSIAMGKSETAKMFRSLDVPVFDADEAVHTLCSFSESACRNKSSIDN</sequence>
<dbReference type="SUPFAM" id="SSF52540">
    <property type="entry name" value="P-loop containing nucleoside triphosphate hydrolases"/>
    <property type="match status" value="1"/>
</dbReference>
<dbReference type="GO" id="GO:0005524">
    <property type="term" value="F:ATP binding"/>
    <property type="evidence" value="ECO:0007669"/>
    <property type="project" value="UniProtKB-KW"/>
</dbReference>
<dbReference type="GO" id="GO:0004140">
    <property type="term" value="F:dephospho-CoA kinase activity"/>
    <property type="evidence" value="ECO:0007669"/>
    <property type="project" value="InterPro"/>
</dbReference>
<dbReference type="AlphaFoldDB" id="A0A6B3NPQ4"/>
<dbReference type="Gene3D" id="3.40.50.300">
    <property type="entry name" value="P-loop containing nucleotide triphosphate hydrolases"/>
    <property type="match status" value="1"/>
</dbReference>
<protein>
    <submittedName>
        <fullName evidence="3">Dephospho-CoA kinase</fullName>
    </submittedName>
</protein>
<reference evidence="3" key="1">
    <citation type="submission" date="2019-11" db="EMBL/GenBank/DDBJ databases">
        <title>Genomic insights into an expanded diversity of filamentous marine cyanobacteria reveals the extraordinary biosynthetic potential of Moorea and Okeania.</title>
        <authorList>
            <person name="Ferreira Leao T."/>
            <person name="Wang M."/>
            <person name="Moss N."/>
            <person name="Da Silva R."/>
            <person name="Sanders J."/>
            <person name="Nurk S."/>
            <person name="Gurevich A."/>
            <person name="Humphrey G."/>
            <person name="Reher R."/>
            <person name="Zhu Q."/>
            <person name="Belda-Ferre P."/>
            <person name="Glukhov E."/>
            <person name="Rex R."/>
            <person name="Dorrestein P.C."/>
            <person name="Knight R."/>
            <person name="Pevzner P."/>
            <person name="Gerwick W.H."/>
            <person name="Gerwick L."/>
        </authorList>
    </citation>
    <scope>NUCLEOTIDE SEQUENCE</scope>
    <source>
        <strain evidence="3">SIO1C4</strain>
    </source>
</reference>
<keyword evidence="3" id="KW-0418">Kinase</keyword>
<gene>
    <name evidence="3" type="ORF">F6J89_33010</name>
</gene>
<evidence type="ECO:0000256" key="1">
    <source>
        <dbReference type="ARBA" id="ARBA00022741"/>
    </source>
</evidence>
<evidence type="ECO:0000313" key="3">
    <source>
        <dbReference type="EMBL" id="NER32292.1"/>
    </source>
</evidence>
<organism evidence="3">
    <name type="scientific">Symploca sp. SIO1C4</name>
    <dbReference type="NCBI Taxonomy" id="2607765"/>
    <lineage>
        <taxon>Bacteria</taxon>
        <taxon>Bacillati</taxon>
        <taxon>Cyanobacteriota</taxon>
        <taxon>Cyanophyceae</taxon>
        <taxon>Coleofasciculales</taxon>
        <taxon>Coleofasciculaceae</taxon>
        <taxon>Symploca</taxon>
    </lineage>
</organism>
<dbReference type="InterPro" id="IPR027417">
    <property type="entry name" value="P-loop_NTPase"/>
</dbReference>
<proteinExistence type="predicted"/>